<keyword evidence="10" id="KW-1185">Reference proteome</keyword>
<evidence type="ECO:0000256" key="2">
    <source>
        <dbReference type="ARBA" id="ARBA00016532"/>
    </source>
</evidence>
<organism evidence="9 10">
    <name type="scientific">Scleropages formosus</name>
    <name type="common">Asian bonytongue</name>
    <name type="synonym">Osteoglossum formosum</name>
    <dbReference type="NCBI Taxonomy" id="113540"/>
    <lineage>
        <taxon>Eukaryota</taxon>
        <taxon>Metazoa</taxon>
        <taxon>Chordata</taxon>
        <taxon>Craniata</taxon>
        <taxon>Vertebrata</taxon>
        <taxon>Euteleostomi</taxon>
        <taxon>Actinopterygii</taxon>
        <taxon>Neopterygii</taxon>
        <taxon>Teleostei</taxon>
        <taxon>Osteoglossocephala</taxon>
        <taxon>Osteoglossomorpha</taxon>
        <taxon>Osteoglossiformes</taxon>
        <taxon>Osteoglossidae</taxon>
        <taxon>Scleropages</taxon>
    </lineage>
</organism>
<dbReference type="PANTHER" id="PTHR11089">
    <property type="entry name" value="GTP-BINDING PROTEIN-RELATED"/>
    <property type="match status" value="1"/>
</dbReference>
<sequence length="531" mass="59517">MTVVFVSELKKASKRLTCAKRYKIQRKIREHNRKLRKEAKKKGVTKRVKKDPGVPNDAPFKEDVLREAEQRRIQLEELKEKKKLEKKKERAEKCKKNSESNKEPQAKKARKEESAVSKDKYSGKFLCSELNKVINASEVIIEVLDARDPLGCRCPQLEEAVLKHEGNKKLLMVLNKIDCAPKENVKKWLNYLQREFPTVAFKASTHLQDKTKRKEPNRTLGLISEAPSFRGSCLLELLQDYARKRQTEGPLRVGVVGFPNVGKSSVINSLKGSRVCNAGVLRGVTKCMQEVHIAKNIKVIDSPGILASPSNPGVALALRSLPSTHKQDDVLDAVRDLLKHCNNQQVMLQYNVPAFKNSLEFLTLLAKKRSLLQKGGVPNTRQAAEIFLCDWTGAKLSYYCKPPETHSLPPYLSDTMVAEMQKAWDMGKLHQGNTERVSLASSITLTSSGPTSGLLNENEVCDLKDGGGELLQGDEVAEEDDEEEVVSVLISFLFLSPVHPTKVTFSSLSVNIDMSSTQKDDDAYDFNVDFK</sequence>
<keyword evidence="6" id="KW-0539">Nucleus</keyword>
<dbReference type="InterPro" id="IPR014813">
    <property type="entry name" value="Gnl3_N_dom"/>
</dbReference>
<dbReference type="CDD" id="cd04178">
    <property type="entry name" value="Nucleostemin_like"/>
    <property type="match status" value="1"/>
</dbReference>
<dbReference type="Pfam" id="PF08701">
    <property type="entry name" value="GN3L_Grn1"/>
    <property type="match status" value="1"/>
</dbReference>
<dbReference type="AlphaFoldDB" id="A0A8C9SA68"/>
<evidence type="ECO:0000256" key="3">
    <source>
        <dbReference type="ARBA" id="ARBA00022741"/>
    </source>
</evidence>
<protein>
    <recommendedName>
        <fullName evidence="2">Guanine nucleotide-binding protein-like 3</fullName>
    </recommendedName>
</protein>
<evidence type="ECO:0000313" key="10">
    <source>
        <dbReference type="Proteomes" id="UP000694397"/>
    </source>
</evidence>
<accession>A0A8C9SA68</accession>
<comment type="subcellular location">
    <subcellularLocation>
        <location evidence="1">Nucleus</location>
        <location evidence="1">Nucleolus</location>
    </subcellularLocation>
</comment>
<dbReference type="Proteomes" id="UP000694397">
    <property type="component" value="Chromosome 2"/>
</dbReference>
<dbReference type="Gene3D" id="1.10.1580.10">
    <property type="match status" value="1"/>
</dbReference>
<keyword evidence="5" id="KW-0342">GTP-binding</keyword>
<dbReference type="InterPro" id="IPR006073">
    <property type="entry name" value="GTP-bd"/>
</dbReference>
<evidence type="ECO:0000259" key="8">
    <source>
        <dbReference type="PROSITE" id="PS51721"/>
    </source>
</evidence>
<dbReference type="GO" id="GO:0005525">
    <property type="term" value="F:GTP binding"/>
    <property type="evidence" value="ECO:0007669"/>
    <property type="project" value="UniProtKB-KW"/>
</dbReference>
<evidence type="ECO:0000256" key="7">
    <source>
        <dbReference type="SAM" id="MobiDB-lite"/>
    </source>
</evidence>
<feature type="region of interest" description="Disordered" evidence="7">
    <location>
        <begin position="86"/>
        <end position="115"/>
    </location>
</feature>
<dbReference type="InterPro" id="IPR027417">
    <property type="entry name" value="P-loop_NTPase"/>
</dbReference>
<dbReference type="PRINTS" id="PR00326">
    <property type="entry name" value="GTP1OBG"/>
</dbReference>
<dbReference type="PROSITE" id="PS51721">
    <property type="entry name" value="G_CP"/>
    <property type="match status" value="1"/>
</dbReference>
<dbReference type="OrthoDB" id="444945at2759"/>
<dbReference type="GO" id="GO:0005730">
    <property type="term" value="C:nucleolus"/>
    <property type="evidence" value="ECO:0007669"/>
    <property type="project" value="UniProtKB-SubCell"/>
</dbReference>
<dbReference type="Gene3D" id="3.40.50.300">
    <property type="entry name" value="P-loop containing nucleotide triphosphate hydrolases"/>
    <property type="match status" value="1"/>
</dbReference>
<dbReference type="InterPro" id="IPR050755">
    <property type="entry name" value="TRAFAC_YlqF/YawG_RiboMat"/>
</dbReference>
<dbReference type="InterPro" id="IPR023179">
    <property type="entry name" value="GTP-bd_ortho_bundle_sf"/>
</dbReference>
<feature type="region of interest" description="Disordered" evidence="7">
    <location>
        <begin position="27"/>
        <end position="63"/>
    </location>
</feature>
<keyword evidence="4" id="KW-0175">Coiled coil</keyword>
<reference evidence="9 10" key="1">
    <citation type="submission" date="2019-04" db="EMBL/GenBank/DDBJ databases">
        <authorList>
            <consortium name="Wellcome Sanger Institute Data Sharing"/>
        </authorList>
    </citation>
    <scope>NUCLEOTIDE SEQUENCE [LARGE SCALE GENOMIC DNA]</scope>
</reference>
<feature type="domain" description="CP-type G" evidence="8">
    <location>
        <begin position="127"/>
        <end position="308"/>
    </location>
</feature>
<dbReference type="FunFam" id="1.10.1580.10:FF:000002">
    <property type="entry name" value="Guanine nucleotide-binding protein-like 3 (nucleolar)-like"/>
    <property type="match status" value="1"/>
</dbReference>
<gene>
    <name evidence="9" type="primary">GNL3</name>
    <name evidence="9" type="synonym">gnl3</name>
</gene>
<proteinExistence type="predicted"/>
<reference evidence="9" key="3">
    <citation type="submission" date="2025-09" db="UniProtKB">
        <authorList>
            <consortium name="Ensembl"/>
        </authorList>
    </citation>
    <scope>IDENTIFICATION</scope>
</reference>
<dbReference type="GeneTree" id="ENSGT00940000158320"/>
<dbReference type="InterPro" id="IPR030378">
    <property type="entry name" value="G_CP_dom"/>
</dbReference>
<name>A0A8C9SA68_SCLFO</name>
<dbReference type="Ensembl" id="ENSSFOT00015033628.2">
    <property type="protein sequence ID" value="ENSSFOP00015033263.2"/>
    <property type="gene ID" value="ENSSFOG00015021228.2"/>
</dbReference>
<evidence type="ECO:0000256" key="5">
    <source>
        <dbReference type="ARBA" id="ARBA00023134"/>
    </source>
</evidence>
<keyword evidence="3" id="KW-0547">Nucleotide-binding</keyword>
<evidence type="ECO:0000256" key="6">
    <source>
        <dbReference type="ARBA" id="ARBA00023242"/>
    </source>
</evidence>
<evidence type="ECO:0000256" key="4">
    <source>
        <dbReference type="ARBA" id="ARBA00023054"/>
    </source>
</evidence>
<dbReference type="PANTHER" id="PTHR11089:SF11">
    <property type="entry name" value="GUANINE NUCLEOTIDE-BINDING PROTEIN-LIKE 3"/>
    <property type="match status" value="1"/>
</dbReference>
<reference evidence="9" key="2">
    <citation type="submission" date="2025-08" db="UniProtKB">
        <authorList>
            <consortium name="Ensembl"/>
        </authorList>
    </citation>
    <scope>IDENTIFICATION</scope>
</reference>
<evidence type="ECO:0000256" key="1">
    <source>
        <dbReference type="ARBA" id="ARBA00004604"/>
    </source>
</evidence>
<dbReference type="Pfam" id="PF01926">
    <property type="entry name" value="MMR_HSR1"/>
    <property type="match status" value="1"/>
</dbReference>
<dbReference type="SUPFAM" id="SSF52540">
    <property type="entry name" value="P-loop containing nucleoside triphosphate hydrolases"/>
    <property type="match status" value="1"/>
</dbReference>
<feature type="compositionally biased region" description="Basic residues" evidence="7">
    <location>
        <begin position="27"/>
        <end position="49"/>
    </location>
</feature>
<evidence type="ECO:0000313" key="9">
    <source>
        <dbReference type="Ensembl" id="ENSSFOP00015033263.2"/>
    </source>
</evidence>